<reference evidence="2 3" key="2">
    <citation type="submission" date="2018-11" db="EMBL/GenBank/DDBJ databases">
        <authorList>
            <consortium name="Pathogen Informatics"/>
        </authorList>
    </citation>
    <scope>NUCLEOTIDE SEQUENCE [LARGE SCALE GENOMIC DNA]</scope>
</reference>
<feature type="domain" description="GCVT N-terminal" evidence="1">
    <location>
        <begin position="2"/>
        <end position="111"/>
    </location>
</feature>
<dbReference type="InterPro" id="IPR006222">
    <property type="entry name" value="GCVT_N"/>
</dbReference>
<dbReference type="EMBL" id="UYRT01005919">
    <property type="protein sequence ID" value="VDK39624.1"/>
    <property type="molecule type" value="Genomic_DNA"/>
</dbReference>
<dbReference type="PANTHER" id="PTHR43757">
    <property type="entry name" value="AMINOMETHYLTRANSFERASE"/>
    <property type="match status" value="1"/>
</dbReference>
<organism evidence="4">
    <name type="scientific">Gongylonema pulchrum</name>
    <dbReference type="NCBI Taxonomy" id="637853"/>
    <lineage>
        <taxon>Eukaryota</taxon>
        <taxon>Metazoa</taxon>
        <taxon>Ecdysozoa</taxon>
        <taxon>Nematoda</taxon>
        <taxon>Chromadorea</taxon>
        <taxon>Rhabditida</taxon>
        <taxon>Spirurina</taxon>
        <taxon>Spiruromorpha</taxon>
        <taxon>Spiruroidea</taxon>
        <taxon>Gongylonematidae</taxon>
        <taxon>Gongylonema</taxon>
    </lineage>
</organism>
<dbReference type="InterPro" id="IPR027266">
    <property type="entry name" value="TrmE/GcvT-like"/>
</dbReference>
<sequence>MGYERPLWFSKDPAADTSQSFYSGQFSLVGKPEWFDLVAREYDACRESVAVIDLSSFAKYNIEGPDAVEFLQYVCSGNVDVPVGTVIYTGMQNEHGGFVSDCSMCRLDEDKNIF</sequence>
<dbReference type="WBParaSite" id="GPUH_0000344801-mRNA-1">
    <property type="protein sequence ID" value="GPUH_0000344801-mRNA-1"/>
    <property type="gene ID" value="GPUH_0000344801"/>
</dbReference>
<evidence type="ECO:0000259" key="1">
    <source>
        <dbReference type="Pfam" id="PF01571"/>
    </source>
</evidence>
<dbReference type="Gene3D" id="3.30.70.1400">
    <property type="entry name" value="Aminomethyltransferase beta-barrel domains"/>
    <property type="match status" value="1"/>
</dbReference>
<name>A0A183D401_9BILA</name>
<protein>
    <submittedName>
        <fullName evidence="4">GCV_T domain-containing protein</fullName>
    </submittedName>
</protein>
<reference evidence="4" key="1">
    <citation type="submission" date="2016-06" db="UniProtKB">
        <authorList>
            <consortium name="WormBaseParasite"/>
        </authorList>
    </citation>
    <scope>IDENTIFICATION</scope>
</reference>
<dbReference type="Gene3D" id="3.30.1360.120">
    <property type="entry name" value="Probable tRNA modification gtpase trme, domain 1"/>
    <property type="match status" value="1"/>
</dbReference>
<dbReference type="Proteomes" id="UP000271098">
    <property type="component" value="Unassembled WGS sequence"/>
</dbReference>
<accession>A0A183D401</accession>
<dbReference type="SUPFAM" id="SSF103025">
    <property type="entry name" value="Folate-binding domain"/>
    <property type="match status" value="1"/>
</dbReference>
<evidence type="ECO:0000313" key="4">
    <source>
        <dbReference type="WBParaSite" id="GPUH_0000344801-mRNA-1"/>
    </source>
</evidence>
<dbReference type="InterPro" id="IPR028896">
    <property type="entry name" value="GcvT/YgfZ/DmdA"/>
</dbReference>
<evidence type="ECO:0000313" key="2">
    <source>
        <dbReference type="EMBL" id="VDK39624.1"/>
    </source>
</evidence>
<proteinExistence type="predicted"/>
<evidence type="ECO:0000313" key="3">
    <source>
        <dbReference type="Proteomes" id="UP000271098"/>
    </source>
</evidence>
<dbReference type="Pfam" id="PF01571">
    <property type="entry name" value="GCV_T"/>
    <property type="match status" value="1"/>
</dbReference>
<gene>
    <name evidence="2" type="ORF">GPUH_LOCUS3446</name>
</gene>
<keyword evidence="3" id="KW-1185">Reference proteome</keyword>
<dbReference type="GO" id="GO:0005739">
    <property type="term" value="C:mitochondrion"/>
    <property type="evidence" value="ECO:0007669"/>
    <property type="project" value="TreeGrafter"/>
</dbReference>
<dbReference type="OrthoDB" id="5845045at2759"/>
<dbReference type="PANTHER" id="PTHR43757:SF15">
    <property type="entry name" value="PYRUVATE DEHYDROGENASE PHOSPHATASE REGULATORY SUBUNIT, MITOCHONDRIAL-LIKE"/>
    <property type="match status" value="1"/>
</dbReference>
<dbReference type="AlphaFoldDB" id="A0A183D401"/>